<accession>A0ACC7NV48</accession>
<proteinExistence type="predicted"/>
<evidence type="ECO:0000313" key="1">
    <source>
        <dbReference type="EMBL" id="MFM9327224.1"/>
    </source>
</evidence>
<protein>
    <submittedName>
        <fullName evidence="1">Uncharacterized protein</fullName>
    </submittedName>
</protein>
<organism evidence="1 2">
    <name type="scientific">Paenibacillus mesotrionivorans</name>
    <dbReference type="NCBI Taxonomy" id="3160968"/>
    <lineage>
        <taxon>Bacteria</taxon>
        <taxon>Bacillati</taxon>
        <taxon>Bacillota</taxon>
        <taxon>Bacilli</taxon>
        <taxon>Bacillales</taxon>
        <taxon>Paenibacillaceae</taxon>
        <taxon>Paenibacillus</taxon>
    </lineage>
</organism>
<reference evidence="1" key="1">
    <citation type="submission" date="2024-12" db="EMBL/GenBank/DDBJ databases">
        <authorList>
            <person name="Wu N."/>
        </authorList>
    </citation>
    <scope>NUCLEOTIDE SEQUENCE</scope>
    <source>
        <strain evidence="1">P15</strain>
    </source>
</reference>
<evidence type="ECO:0000313" key="2">
    <source>
        <dbReference type="Proteomes" id="UP001631969"/>
    </source>
</evidence>
<sequence>MPVTTAPPLEKLGWKRHGAILGYALLIVIVSRLLLYGIGYLGLNLFPVYTMQPTYKTFDLGDGQVLQVMDLPEKLSDTQLLKPAHVYKFDVFSYMSIARDGYHTYQIDEPHPPANWVFFPLYPMMVKGLSYVLPWSLHTIGLVLSNVLLVFALYFIHLTALARGVAKEGIGFILFTVVVYPASIYFSLMYTESLFLLLCAATLYFAHTKRFFWAMLAAGLSTVTRVPGIANLVFAGGAILVELIRRRKLVWADARFLGYAVMAVLPMLSYLAYMKNLTGDFLAPMHEQDNWGRATAFPFGNYVHYFSKPYFILGGGGWDNGVISFVMATFALLVFFLYAVKHWRKLSGNLMELLFFVYGFFLIAIPFSSSPDLLTSIVRYMMVSIPMYFYLHDLTARYPLVRNAAVTLLIMLNTVITICFVTEYFFVV</sequence>
<comment type="caution">
    <text evidence="1">The sequence shown here is derived from an EMBL/GenBank/DDBJ whole genome shotgun (WGS) entry which is preliminary data.</text>
</comment>
<gene>
    <name evidence="1" type="ORF">ACI1P1_02825</name>
</gene>
<dbReference type="EMBL" id="JBJURJ010000002">
    <property type="protein sequence ID" value="MFM9327224.1"/>
    <property type="molecule type" value="Genomic_DNA"/>
</dbReference>
<keyword evidence="2" id="KW-1185">Reference proteome</keyword>
<name>A0ACC7NV48_9BACL</name>
<dbReference type="Proteomes" id="UP001631969">
    <property type="component" value="Unassembled WGS sequence"/>
</dbReference>